<dbReference type="VEuPathDB" id="VectorBase:MDOMA2_019790"/>
<dbReference type="Pfam" id="PF15972">
    <property type="entry name" value="Unpaired"/>
    <property type="match status" value="1"/>
</dbReference>
<gene>
    <name evidence="3" type="primary">LOC101887889</name>
</gene>
<accession>A0A9J7D3B8</accession>
<organism evidence="2 3">
    <name type="scientific">Musca domestica</name>
    <name type="common">House fly</name>
    <dbReference type="NCBI Taxonomy" id="7370"/>
    <lineage>
        <taxon>Eukaryota</taxon>
        <taxon>Metazoa</taxon>
        <taxon>Ecdysozoa</taxon>
        <taxon>Arthropoda</taxon>
        <taxon>Hexapoda</taxon>
        <taxon>Insecta</taxon>
        <taxon>Pterygota</taxon>
        <taxon>Neoptera</taxon>
        <taxon>Endopterygota</taxon>
        <taxon>Diptera</taxon>
        <taxon>Brachycera</taxon>
        <taxon>Muscomorpha</taxon>
        <taxon>Muscoidea</taxon>
        <taxon>Muscidae</taxon>
        <taxon>Musca</taxon>
    </lineage>
</organism>
<dbReference type="InterPro" id="IPR031901">
    <property type="entry name" value="Unpaired"/>
</dbReference>
<evidence type="ECO:0000313" key="3">
    <source>
        <dbReference type="RefSeq" id="XP_011290390.2"/>
    </source>
</evidence>
<dbReference type="AlphaFoldDB" id="A0A9J7D3B8"/>
<reference evidence="3" key="1">
    <citation type="submission" date="2025-08" db="UniProtKB">
        <authorList>
            <consortium name="RefSeq"/>
        </authorList>
    </citation>
    <scope>IDENTIFICATION</scope>
    <source>
        <strain evidence="3">Aabys</strain>
        <tissue evidence="3">Whole body</tissue>
    </source>
</reference>
<evidence type="ECO:0000313" key="2">
    <source>
        <dbReference type="Proteomes" id="UP001652621"/>
    </source>
</evidence>
<feature type="compositionally biased region" description="Basic residues" evidence="1">
    <location>
        <begin position="435"/>
        <end position="444"/>
    </location>
</feature>
<dbReference type="RefSeq" id="XP_011290390.2">
    <property type="nucleotide sequence ID" value="XM_011292088.3"/>
</dbReference>
<protein>
    <submittedName>
        <fullName evidence="3">Uncharacterized protein</fullName>
    </submittedName>
</protein>
<proteinExistence type="predicted"/>
<dbReference type="GeneID" id="101887889"/>
<dbReference type="OrthoDB" id="7781488at2759"/>
<dbReference type="GO" id="GO:0001700">
    <property type="term" value="P:embryonic development via the syncytial blastoderm"/>
    <property type="evidence" value="ECO:0007669"/>
    <property type="project" value="InterPro"/>
</dbReference>
<feature type="region of interest" description="Disordered" evidence="1">
    <location>
        <begin position="406"/>
        <end position="444"/>
    </location>
</feature>
<keyword evidence="2" id="KW-1185">Reference proteome</keyword>
<feature type="compositionally biased region" description="Polar residues" evidence="1">
    <location>
        <begin position="406"/>
        <end position="427"/>
    </location>
</feature>
<dbReference type="Proteomes" id="UP001652621">
    <property type="component" value="Unplaced"/>
</dbReference>
<name>A0A9J7D3B8_MUSDO</name>
<sequence length="444" mass="51088">MLTLGTHKIYKITSLTIDSYKQLFAVITMLLTVLSVQQSNAAFAMAVPVRASVSTSSSSSSSAPPASAPSQAAQDLSVLASVPVQQHNLLQHHTKHLHSLAPLTRMQHGHLQHPEAQLNLLLDNTNNNNHNNNNNINNNHHNNANHHHYEHQSETDIASEERLIHKRHTSWHDLYDQTMNSNDIVWYNPCGGHYVNINDSKTAKKKSPMKKTLRKLQNATVIEYNSLNVRQLAAIDIRNMSMWNKYDEKYKFLPQIEIPSNISLRRCHRQMQTYVAAFDYLHRAQLDWDYNKGMQQSQTSRELLTLRNNARSILCNIEHAVNNTTSKSKAARTINSLLISRRRMEKLLQFDTDIKKVSPLRWNKNADINDNNLKHISPIDLKFVKSRYLTYLRKFIKLLRRTTNRMSVPKNQTSKMSQGSTANQSGRKQAGNGRKNQRRQQRKQ</sequence>
<dbReference type="GO" id="GO:0007259">
    <property type="term" value="P:cell surface receptor signaling pathway via JAK-STAT"/>
    <property type="evidence" value="ECO:0007669"/>
    <property type="project" value="InterPro"/>
</dbReference>
<feature type="region of interest" description="Disordered" evidence="1">
    <location>
        <begin position="139"/>
        <end position="158"/>
    </location>
</feature>
<evidence type="ECO:0000256" key="1">
    <source>
        <dbReference type="SAM" id="MobiDB-lite"/>
    </source>
</evidence>
<dbReference type="KEGG" id="mde:101887889"/>